<dbReference type="SUPFAM" id="SSF51445">
    <property type="entry name" value="(Trans)glycosidases"/>
    <property type="match status" value="1"/>
</dbReference>
<reference evidence="7 8" key="1">
    <citation type="journal article" date="2015" name="Nature">
        <title>rRNA introns, odd ribosomes, and small enigmatic genomes across a large radiation of phyla.</title>
        <authorList>
            <person name="Brown C.T."/>
            <person name="Hug L.A."/>
            <person name="Thomas B.C."/>
            <person name="Sharon I."/>
            <person name="Castelle C.J."/>
            <person name="Singh A."/>
            <person name="Wilkins M.J."/>
            <person name="Williams K.H."/>
            <person name="Banfield J.F."/>
        </authorList>
    </citation>
    <scope>NUCLEOTIDE SEQUENCE [LARGE SCALE GENOMIC DNA]</scope>
</reference>
<dbReference type="EC" id="3.2.1.52" evidence="3"/>
<evidence type="ECO:0000256" key="5">
    <source>
        <dbReference type="ARBA" id="ARBA00023295"/>
    </source>
</evidence>
<comment type="catalytic activity">
    <reaction evidence="1">
        <text>Hydrolysis of terminal non-reducing N-acetyl-D-hexosamine residues in N-acetyl-beta-D-hexosaminides.</text>
        <dbReference type="EC" id="3.2.1.52"/>
    </reaction>
</comment>
<protein>
    <recommendedName>
        <fullName evidence="3">beta-N-acetylhexosaminidase</fullName>
        <ecNumber evidence="3">3.2.1.52</ecNumber>
    </recommendedName>
</protein>
<accession>A0A0G1HY21</accession>
<evidence type="ECO:0000256" key="2">
    <source>
        <dbReference type="ARBA" id="ARBA00005336"/>
    </source>
</evidence>
<dbReference type="EMBL" id="LCIH01000007">
    <property type="protein sequence ID" value="KKT51840.1"/>
    <property type="molecule type" value="Genomic_DNA"/>
</dbReference>
<gene>
    <name evidence="7" type="ORF">UW44_C0007G0015</name>
</gene>
<dbReference type="PANTHER" id="PTHR30480:SF13">
    <property type="entry name" value="BETA-HEXOSAMINIDASE"/>
    <property type="match status" value="1"/>
</dbReference>
<dbReference type="GO" id="GO:0004563">
    <property type="term" value="F:beta-N-acetylhexosaminidase activity"/>
    <property type="evidence" value="ECO:0007669"/>
    <property type="project" value="UniProtKB-EC"/>
</dbReference>
<dbReference type="InterPro" id="IPR017853">
    <property type="entry name" value="GH"/>
</dbReference>
<dbReference type="Pfam" id="PF00933">
    <property type="entry name" value="Glyco_hydro_3"/>
    <property type="match status" value="1"/>
</dbReference>
<evidence type="ECO:0000256" key="1">
    <source>
        <dbReference type="ARBA" id="ARBA00001231"/>
    </source>
</evidence>
<evidence type="ECO:0000256" key="3">
    <source>
        <dbReference type="ARBA" id="ARBA00012663"/>
    </source>
</evidence>
<keyword evidence="5" id="KW-0326">Glycosidase</keyword>
<evidence type="ECO:0000313" key="8">
    <source>
        <dbReference type="Proteomes" id="UP000034006"/>
    </source>
</evidence>
<comment type="caution">
    <text evidence="7">The sequence shown here is derived from an EMBL/GenBank/DDBJ whole genome shotgun (WGS) entry which is preliminary data.</text>
</comment>
<dbReference type="AlphaFoldDB" id="A0A0G1HY21"/>
<proteinExistence type="inferred from homology"/>
<evidence type="ECO:0000256" key="4">
    <source>
        <dbReference type="ARBA" id="ARBA00022801"/>
    </source>
</evidence>
<dbReference type="PANTHER" id="PTHR30480">
    <property type="entry name" value="BETA-HEXOSAMINIDASE-RELATED"/>
    <property type="match status" value="1"/>
</dbReference>
<organism evidence="7 8">
    <name type="scientific">Candidatus Collierbacteria bacterium GW2011_GWB2_44_22</name>
    <dbReference type="NCBI Taxonomy" id="1618387"/>
    <lineage>
        <taxon>Bacteria</taxon>
        <taxon>Candidatus Collieribacteriota</taxon>
    </lineage>
</organism>
<dbReference type="Gene3D" id="3.20.20.300">
    <property type="entry name" value="Glycoside hydrolase, family 3, N-terminal domain"/>
    <property type="match status" value="1"/>
</dbReference>
<dbReference type="GO" id="GO:0009254">
    <property type="term" value="P:peptidoglycan turnover"/>
    <property type="evidence" value="ECO:0007669"/>
    <property type="project" value="TreeGrafter"/>
</dbReference>
<dbReference type="GO" id="GO:0005975">
    <property type="term" value="P:carbohydrate metabolic process"/>
    <property type="evidence" value="ECO:0007669"/>
    <property type="project" value="InterPro"/>
</dbReference>
<dbReference type="InterPro" id="IPR050226">
    <property type="entry name" value="NagZ_Beta-hexosaminidase"/>
</dbReference>
<dbReference type="STRING" id="1618387.UW44_C0007G0015"/>
<dbReference type="Proteomes" id="UP000034006">
    <property type="component" value="Unassembled WGS sequence"/>
</dbReference>
<keyword evidence="4" id="KW-0378">Hydrolase</keyword>
<sequence length="355" mass="38920">MPKPLVIIITLISNIFFGGKLPTFISTGSQPVIDPIVAQVSGMTLEEKIRQTFVCSYDGKTLEKALKVLESCGNIIYSKSNAEGLTEKDIFSNNQSIHKQDPLAWIMVDQEGGKVARIKDGSPSPRKMAEENTVSYWGEQHGRTLKDLGFNVDLAPVADITKNNPVIENRSFADDPAIDGAKATEYLKALQTQGIVGVIKHLPGHGRVDTDTHQKTGSLDYSWEEIKNFDLIPFIDTINNGARIVMIGHIVIPELDKKPASISPVVLDKLRSALPSGNDLIFLTDSLSMSGVGLPQDQAAIESLRAGEDMILLQGIDPQPLYEQILAAYNIGVLDETKLDQSVTRILRIKSQFKN</sequence>
<name>A0A0G1HY21_9BACT</name>
<comment type="similarity">
    <text evidence="2">Belongs to the glycosyl hydrolase 3 family.</text>
</comment>
<evidence type="ECO:0000313" key="7">
    <source>
        <dbReference type="EMBL" id="KKT51840.1"/>
    </source>
</evidence>
<evidence type="ECO:0000259" key="6">
    <source>
        <dbReference type="Pfam" id="PF00933"/>
    </source>
</evidence>
<dbReference type="InterPro" id="IPR001764">
    <property type="entry name" value="Glyco_hydro_3_N"/>
</dbReference>
<dbReference type="InterPro" id="IPR036962">
    <property type="entry name" value="Glyco_hydro_3_N_sf"/>
</dbReference>
<feature type="domain" description="Glycoside hydrolase family 3 N-terminal" evidence="6">
    <location>
        <begin position="44"/>
        <end position="349"/>
    </location>
</feature>